<dbReference type="EMBL" id="PTIU01000023">
    <property type="protein sequence ID" value="PPK53838.1"/>
    <property type="molecule type" value="Genomic_DNA"/>
</dbReference>
<dbReference type="AlphaFoldDB" id="A0A2S6G403"/>
<dbReference type="GO" id="GO:0006220">
    <property type="term" value="P:pyrimidine nucleotide metabolic process"/>
    <property type="evidence" value="ECO:0007669"/>
    <property type="project" value="UniProtKB-UniRule"/>
</dbReference>
<evidence type="ECO:0000256" key="4">
    <source>
        <dbReference type="ARBA" id="ARBA00022777"/>
    </source>
</evidence>
<dbReference type="GO" id="GO:0036431">
    <property type="term" value="F:dCMP kinase activity"/>
    <property type="evidence" value="ECO:0007669"/>
    <property type="project" value="InterPro"/>
</dbReference>
<dbReference type="Proteomes" id="UP000239648">
    <property type="component" value="Unassembled WGS sequence"/>
</dbReference>
<keyword evidence="5 8" id="KW-0067">ATP-binding</keyword>
<proteinExistence type="inferred from homology"/>
<keyword evidence="3 8" id="KW-0547">Nucleotide-binding</keyword>
<sequence>MSELTVPVIAVDGPGGAGKGTITQMLARELGWHLLDSGALYRLTALAATRKGVSLDDEAGLVAVAASLDVAFEPGVEGEPVRVLLDGADVTREIRTESCGNNASLVAVMQPVRDALLQRQRDFQKSPGLVADGRDMGTVVFPEAPVKIFLTASAEERARRRFNQLKDAGADVTMQDLLDEIRARDERDMNRAAAPLKPADDAQVIDSTGLSIKEVFDRCMAVAGQA</sequence>
<keyword evidence="4 8" id="KW-0418">Kinase</keyword>
<dbReference type="InterPro" id="IPR011994">
    <property type="entry name" value="Cytidylate_kinase_dom"/>
</dbReference>
<feature type="binding site" evidence="8">
    <location>
        <begin position="13"/>
        <end position="21"/>
    </location>
    <ligand>
        <name>ATP</name>
        <dbReference type="ChEBI" id="CHEBI:30616"/>
    </ligand>
</feature>
<dbReference type="OrthoDB" id="9807434at2"/>
<dbReference type="Gene3D" id="3.40.50.300">
    <property type="entry name" value="P-loop containing nucleotide triphosphate hydrolases"/>
    <property type="match status" value="1"/>
</dbReference>
<evidence type="ECO:0000259" key="9">
    <source>
        <dbReference type="Pfam" id="PF02224"/>
    </source>
</evidence>
<dbReference type="STRING" id="930118.SAMN05216429_11030"/>
<evidence type="ECO:0000313" key="13">
    <source>
        <dbReference type="Proteomes" id="UP000239648"/>
    </source>
</evidence>
<dbReference type="CDD" id="cd02020">
    <property type="entry name" value="CMPK"/>
    <property type="match status" value="1"/>
</dbReference>
<dbReference type="EMBL" id="PTIT01000023">
    <property type="protein sequence ID" value="PPK50563.1"/>
    <property type="molecule type" value="Genomic_DNA"/>
</dbReference>
<dbReference type="EC" id="2.7.4.25" evidence="8"/>
<evidence type="ECO:0000313" key="10">
    <source>
        <dbReference type="EMBL" id="PPK50563.1"/>
    </source>
</evidence>
<feature type="domain" description="Cytidylate kinase" evidence="9">
    <location>
        <begin position="9"/>
        <end position="222"/>
    </location>
</feature>
<dbReference type="GO" id="GO:0005524">
    <property type="term" value="F:ATP binding"/>
    <property type="evidence" value="ECO:0007669"/>
    <property type="project" value="UniProtKB-UniRule"/>
</dbReference>
<protein>
    <recommendedName>
        <fullName evidence="8">Cytidylate kinase</fullName>
        <shortName evidence="8">CK</shortName>
        <ecNumber evidence="8">2.7.4.25</ecNumber>
    </recommendedName>
    <alternativeName>
        <fullName evidence="8">Cytidine monophosphate kinase</fullName>
        <shortName evidence="8">CMP kinase</shortName>
    </alternativeName>
</protein>
<evidence type="ECO:0000256" key="5">
    <source>
        <dbReference type="ARBA" id="ARBA00022840"/>
    </source>
</evidence>
<comment type="caution">
    <text evidence="11">The sequence shown here is derived from an EMBL/GenBank/DDBJ whole genome shotgun (WGS) entry which is preliminary data.</text>
</comment>
<dbReference type="GO" id="GO:0015949">
    <property type="term" value="P:nucleobase-containing small molecule interconversion"/>
    <property type="evidence" value="ECO:0007669"/>
    <property type="project" value="TreeGrafter"/>
</dbReference>
<dbReference type="InterPro" id="IPR027417">
    <property type="entry name" value="P-loop_NTPase"/>
</dbReference>
<keyword evidence="2 8" id="KW-0808">Transferase</keyword>
<evidence type="ECO:0000256" key="7">
    <source>
        <dbReference type="ARBA" id="ARBA00048478"/>
    </source>
</evidence>
<comment type="subcellular location">
    <subcellularLocation>
        <location evidence="8">Cytoplasm</location>
    </subcellularLocation>
</comment>
<dbReference type="HAMAP" id="MF_00238">
    <property type="entry name" value="Cytidyl_kinase_type1"/>
    <property type="match status" value="1"/>
</dbReference>
<dbReference type="GO" id="GO:0005829">
    <property type="term" value="C:cytosol"/>
    <property type="evidence" value="ECO:0007669"/>
    <property type="project" value="TreeGrafter"/>
</dbReference>
<dbReference type="RefSeq" id="WP_104416892.1">
    <property type="nucleotide sequence ID" value="NZ_PTIT01000023.1"/>
</dbReference>
<evidence type="ECO:0000256" key="6">
    <source>
        <dbReference type="ARBA" id="ARBA00047615"/>
    </source>
</evidence>
<dbReference type="PANTHER" id="PTHR21299">
    <property type="entry name" value="CYTIDYLATE KINASE/PANTOATE-BETA-ALANINE LIGASE"/>
    <property type="match status" value="1"/>
</dbReference>
<name>A0A2S6G403_9GAMM</name>
<evidence type="ECO:0000313" key="11">
    <source>
        <dbReference type="EMBL" id="PPK53838.1"/>
    </source>
</evidence>
<organism evidence="11 12">
    <name type="scientific">Marinobacter persicus</name>
    <dbReference type="NCBI Taxonomy" id="930118"/>
    <lineage>
        <taxon>Bacteria</taxon>
        <taxon>Pseudomonadati</taxon>
        <taxon>Pseudomonadota</taxon>
        <taxon>Gammaproteobacteria</taxon>
        <taxon>Pseudomonadales</taxon>
        <taxon>Marinobacteraceae</taxon>
        <taxon>Marinobacter</taxon>
    </lineage>
</organism>
<dbReference type="Pfam" id="PF02224">
    <property type="entry name" value="Cytidylate_kin"/>
    <property type="match status" value="1"/>
</dbReference>
<evidence type="ECO:0000256" key="1">
    <source>
        <dbReference type="ARBA" id="ARBA00009427"/>
    </source>
</evidence>
<evidence type="ECO:0000256" key="2">
    <source>
        <dbReference type="ARBA" id="ARBA00022679"/>
    </source>
</evidence>
<comment type="catalytic activity">
    <reaction evidence="7 8">
        <text>CMP + ATP = CDP + ADP</text>
        <dbReference type="Rhea" id="RHEA:11600"/>
        <dbReference type="ChEBI" id="CHEBI:30616"/>
        <dbReference type="ChEBI" id="CHEBI:58069"/>
        <dbReference type="ChEBI" id="CHEBI:60377"/>
        <dbReference type="ChEBI" id="CHEBI:456216"/>
        <dbReference type="EC" id="2.7.4.25"/>
    </reaction>
</comment>
<reference evidence="10 13" key="1">
    <citation type="submission" date="2018-02" db="EMBL/GenBank/DDBJ databases">
        <title>Deep subsurface shale carbon reservoir microbial communities from Ohio and West Virginia, USA.</title>
        <authorList>
            <person name="Wrighton K."/>
        </authorList>
    </citation>
    <scope>NUCLEOTIDE SEQUENCE [LARGE SCALE GENOMIC DNA]</scope>
    <source>
        <strain evidence="10 13">UTICA-S1B6</strain>
    </source>
</reference>
<evidence type="ECO:0000256" key="3">
    <source>
        <dbReference type="ARBA" id="ARBA00022741"/>
    </source>
</evidence>
<dbReference type="NCBIfam" id="TIGR00017">
    <property type="entry name" value="cmk"/>
    <property type="match status" value="1"/>
</dbReference>
<dbReference type="InterPro" id="IPR003136">
    <property type="entry name" value="Cytidylate_kin"/>
</dbReference>
<comment type="catalytic activity">
    <reaction evidence="6 8">
        <text>dCMP + ATP = dCDP + ADP</text>
        <dbReference type="Rhea" id="RHEA:25094"/>
        <dbReference type="ChEBI" id="CHEBI:30616"/>
        <dbReference type="ChEBI" id="CHEBI:57566"/>
        <dbReference type="ChEBI" id="CHEBI:58593"/>
        <dbReference type="ChEBI" id="CHEBI:456216"/>
        <dbReference type="EC" id="2.7.4.25"/>
    </reaction>
</comment>
<evidence type="ECO:0000313" key="12">
    <source>
        <dbReference type="Proteomes" id="UP000239446"/>
    </source>
</evidence>
<dbReference type="SUPFAM" id="SSF52540">
    <property type="entry name" value="P-loop containing nucleoside triphosphate hydrolases"/>
    <property type="match status" value="1"/>
</dbReference>
<accession>A0A2S6G403</accession>
<keyword evidence="8" id="KW-0963">Cytoplasm</keyword>
<keyword evidence="13" id="KW-1185">Reference proteome</keyword>
<reference evidence="11 12" key="2">
    <citation type="submission" date="2018-02" db="EMBL/GenBank/DDBJ databases">
        <title>Subsurface microbial communities from deep shales in Ohio and West Virginia, USA.</title>
        <authorList>
            <person name="Wrighton K."/>
        </authorList>
    </citation>
    <scope>NUCLEOTIDE SEQUENCE [LARGE SCALE GENOMIC DNA]</scope>
    <source>
        <strain evidence="11 12">UTICA-S1B9</strain>
    </source>
</reference>
<evidence type="ECO:0000256" key="8">
    <source>
        <dbReference type="HAMAP-Rule" id="MF_00238"/>
    </source>
</evidence>
<gene>
    <name evidence="8" type="primary">cmk</name>
    <name evidence="11" type="ORF">B0H24_102315</name>
    <name evidence="10" type="ORF">BY455_12315</name>
</gene>
<dbReference type="Proteomes" id="UP000239446">
    <property type="component" value="Unassembled WGS sequence"/>
</dbReference>
<comment type="similarity">
    <text evidence="1 8">Belongs to the cytidylate kinase family. Type 1 subfamily.</text>
</comment>
<dbReference type="PANTHER" id="PTHR21299:SF2">
    <property type="entry name" value="CYTIDYLATE KINASE"/>
    <property type="match status" value="1"/>
</dbReference>